<organism evidence="4 5">
    <name type="scientific">Flavobacterium endophyticum</name>
    <dbReference type="NCBI Taxonomy" id="1540163"/>
    <lineage>
        <taxon>Bacteria</taxon>
        <taxon>Pseudomonadati</taxon>
        <taxon>Bacteroidota</taxon>
        <taxon>Flavobacteriia</taxon>
        <taxon>Flavobacteriales</taxon>
        <taxon>Flavobacteriaceae</taxon>
        <taxon>Flavobacterium</taxon>
    </lineage>
</organism>
<evidence type="ECO:0000313" key="4">
    <source>
        <dbReference type="EMBL" id="RKS25850.1"/>
    </source>
</evidence>
<dbReference type="CDD" id="cd04301">
    <property type="entry name" value="NAT_SF"/>
    <property type="match status" value="1"/>
</dbReference>
<sequence>MQTIKEIPALETFSVRLPVLRPGKSIETCHFEGDNLETTKHFGYFNDEKLAGIASLFKHPTPFFKEEQQFQLRGMAVLSEYQKKGIGEILVKHAEKDAIERGGKLMWFNAREIAVPFYKKLGYEIIGNPFDIEDIGKHYVMYKNLDTI</sequence>
<protein>
    <submittedName>
        <fullName evidence="4">Acetyltransferase (GNAT) family protein</fullName>
    </submittedName>
</protein>
<keyword evidence="5" id="KW-1185">Reference proteome</keyword>
<dbReference type="InterPro" id="IPR016181">
    <property type="entry name" value="Acyl_CoA_acyltransferase"/>
</dbReference>
<dbReference type="SUPFAM" id="SSF55729">
    <property type="entry name" value="Acyl-CoA N-acyltransferases (Nat)"/>
    <property type="match status" value="1"/>
</dbReference>
<accession>A0A495MKF5</accession>
<feature type="domain" description="N-acetyltransferase" evidence="3">
    <location>
        <begin position="1"/>
        <end position="146"/>
    </location>
</feature>
<keyword evidence="2" id="KW-0012">Acyltransferase</keyword>
<dbReference type="PROSITE" id="PS51186">
    <property type="entry name" value="GNAT"/>
    <property type="match status" value="1"/>
</dbReference>
<dbReference type="EMBL" id="RBLC01000001">
    <property type="protein sequence ID" value="RKS25850.1"/>
    <property type="molecule type" value="Genomic_DNA"/>
</dbReference>
<dbReference type="OrthoDB" id="2352823at2"/>
<dbReference type="PANTHER" id="PTHR43420:SF44">
    <property type="entry name" value="ACETYLTRANSFERASE YPEA"/>
    <property type="match status" value="1"/>
</dbReference>
<proteinExistence type="predicted"/>
<evidence type="ECO:0000259" key="3">
    <source>
        <dbReference type="PROSITE" id="PS51186"/>
    </source>
</evidence>
<dbReference type="AlphaFoldDB" id="A0A495MKF5"/>
<gene>
    <name evidence="4" type="ORF">CLV94_0896</name>
</gene>
<dbReference type="GO" id="GO:0016747">
    <property type="term" value="F:acyltransferase activity, transferring groups other than amino-acyl groups"/>
    <property type="evidence" value="ECO:0007669"/>
    <property type="project" value="InterPro"/>
</dbReference>
<evidence type="ECO:0000313" key="5">
    <source>
        <dbReference type="Proteomes" id="UP000277579"/>
    </source>
</evidence>
<dbReference type="Proteomes" id="UP000277579">
    <property type="component" value="Unassembled WGS sequence"/>
</dbReference>
<dbReference type="PANTHER" id="PTHR43420">
    <property type="entry name" value="ACETYLTRANSFERASE"/>
    <property type="match status" value="1"/>
</dbReference>
<dbReference type="Gene3D" id="3.40.630.30">
    <property type="match status" value="1"/>
</dbReference>
<dbReference type="Pfam" id="PF00583">
    <property type="entry name" value="Acetyltransf_1"/>
    <property type="match status" value="1"/>
</dbReference>
<dbReference type="InterPro" id="IPR050680">
    <property type="entry name" value="YpeA/RimI_acetyltransf"/>
</dbReference>
<name>A0A495MKF5_9FLAO</name>
<comment type="caution">
    <text evidence="4">The sequence shown here is derived from an EMBL/GenBank/DDBJ whole genome shotgun (WGS) entry which is preliminary data.</text>
</comment>
<dbReference type="RefSeq" id="WP_121375220.1">
    <property type="nucleotide sequence ID" value="NZ_RBLC01000001.1"/>
</dbReference>
<evidence type="ECO:0000256" key="1">
    <source>
        <dbReference type="ARBA" id="ARBA00022679"/>
    </source>
</evidence>
<keyword evidence="1 4" id="KW-0808">Transferase</keyword>
<evidence type="ECO:0000256" key="2">
    <source>
        <dbReference type="ARBA" id="ARBA00023315"/>
    </source>
</evidence>
<reference evidence="4 5" key="1">
    <citation type="submission" date="2018-10" db="EMBL/GenBank/DDBJ databases">
        <title>Genomic Encyclopedia of Archaeal and Bacterial Type Strains, Phase II (KMG-II): from individual species to whole genera.</title>
        <authorList>
            <person name="Goeker M."/>
        </authorList>
    </citation>
    <scope>NUCLEOTIDE SEQUENCE [LARGE SCALE GENOMIC DNA]</scope>
    <source>
        <strain evidence="4 5">DSM 29537</strain>
    </source>
</reference>
<dbReference type="InterPro" id="IPR000182">
    <property type="entry name" value="GNAT_dom"/>
</dbReference>